<dbReference type="Proteomes" id="UP000749559">
    <property type="component" value="Unassembled WGS sequence"/>
</dbReference>
<sequence length="316" mass="36927">MMTKWMCSNTKVRIILSCFICIAIIGILSRTMMVQYVLVLTNHSYHMYDRTMNKLVHDWTNDEETRTYKTEEHVYDKHHHKGCKRDKNSPSYLSGIFTEPSVQLDFDKRIFSYNVSVDFETFSVRIWSVAEQCDSEGWIRGKKGKIRGNYVLGLQTTVIEIVVFDVSKDPPVNTTRYILNISREPRSLLHHEDFQTEDLNKLKVCMLRQDCDRLIYPNEPCGLQRMGYNSWQSTKNHVKNFADCLSGNEPGAWLVPCIDCNDDKKCYWNEAIWQPNNCSYHSPTLKQIQHSFQGKKVLFLGDSTLRGMMYFLIEAV</sequence>
<feature type="domain" description="Cadherin-like beta-sandwich-like" evidence="1">
    <location>
        <begin position="102"/>
        <end position="184"/>
    </location>
</feature>
<proteinExistence type="predicted"/>
<dbReference type="Pfam" id="PF12733">
    <property type="entry name" value="Cadherin-like"/>
    <property type="match status" value="1"/>
</dbReference>
<evidence type="ECO:0000259" key="1">
    <source>
        <dbReference type="Pfam" id="PF12733"/>
    </source>
</evidence>
<dbReference type="PANTHER" id="PTHR14776:SF1">
    <property type="entry name" value="CADHERIN-LIKE AND PC-ESTERASE DOMAIN-CONTAINING PROTEIN 1"/>
    <property type="match status" value="1"/>
</dbReference>
<comment type="caution">
    <text evidence="2">The sequence shown here is derived from an EMBL/GenBank/DDBJ whole genome shotgun (WGS) entry which is preliminary data.</text>
</comment>
<accession>A0A8J1UBM1</accession>
<protein>
    <recommendedName>
        <fullName evidence="1">Cadherin-like beta-sandwich-like domain-containing protein</fullName>
    </recommendedName>
</protein>
<keyword evidence="3" id="KW-1185">Reference proteome</keyword>
<evidence type="ECO:0000313" key="3">
    <source>
        <dbReference type="Proteomes" id="UP000749559"/>
    </source>
</evidence>
<name>A0A8J1UBM1_OWEFU</name>
<evidence type="ECO:0000313" key="2">
    <source>
        <dbReference type="EMBL" id="CAH1774151.1"/>
    </source>
</evidence>
<dbReference type="InterPro" id="IPR025883">
    <property type="entry name" value="Cadherin-like_domain"/>
</dbReference>
<dbReference type="EMBL" id="CAIIXF020000001">
    <property type="protein sequence ID" value="CAH1774151.1"/>
    <property type="molecule type" value="Genomic_DNA"/>
</dbReference>
<dbReference type="AlphaFoldDB" id="A0A8J1UBM1"/>
<feature type="non-terminal residue" evidence="2">
    <location>
        <position position="316"/>
    </location>
</feature>
<organism evidence="2 3">
    <name type="scientific">Owenia fusiformis</name>
    <name type="common">Polychaete worm</name>
    <dbReference type="NCBI Taxonomy" id="6347"/>
    <lineage>
        <taxon>Eukaryota</taxon>
        <taxon>Metazoa</taxon>
        <taxon>Spiralia</taxon>
        <taxon>Lophotrochozoa</taxon>
        <taxon>Annelida</taxon>
        <taxon>Polychaeta</taxon>
        <taxon>Sedentaria</taxon>
        <taxon>Canalipalpata</taxon>
        <taxon>Sabellida</taxon>
        <taxon>Oweniida</taxon>
        <taxon>Oweniidae</taxon>
        <taxon>Owenia</taxon>
    </lineage>
</organism>
<reference evidence="2" key="1">
    <citation type="submission" date="2022-03" db="EMBL/GenBank/DDBJ databases">
        <authorList>
            <person name="Martin C."/>
        </authorList>
    </citation>
    <scope>NUCLEOTIDE SEQUENCE</scope>
</reference>
<dbReference type="PANTHER" id="PTHR14776">
    <property type="entry name" value="CADHERIN-LIKE AND PC-ESTERASE DOMAIN-CONTAINING PROTEIN 1"/>
    <property type="match status" value="1"/>
</dbReference>
<gene>
    <name evidence="2" type="ORF">OFUS_LOCUS1665</name>
</gene>
<dbReference type="OrthoDB" id="2016263at2759"/>